<feature type="region of interest" description="Disordered" evidence="1">
    <location>
        <begin position="167"/>
        <end position="188"/>
    </location>
</feature>
<gene>
    <name evidence="2" type="ORF">J4573_16635</name>
</gene>
<evidence type="ECO:0000256" key="1">
    <source>
        <dbReference type="SAM" id="MobiDB-lite"/>
    </source>
</evidence>
<organism evidence="2 3">
    <name type="scientific">Actinomadura barringtoniae</name>
    <dbReference type="NCBI Taxonomy" id="1427535"/>
    <lineage>
        <taxon>Bacteria</taxon>
        <taxon>Bacillati</taxon>
        <taxon>Actinomycetota</taxon>
        <taxon>Actinomycetes</taxon>
        <taxon>Streptosporangiales</taxon>
        <taxon>Thermomonosporaceae</taxon>
        <taxon>Actinomadura</taxon>
    </lineage>
</organism>
<dbReference type="Proteomes" id="UP000669179">
    <property type="component" value="Unassembled WGS sequence"/>
</dbReference>
<dbReference type="AlphaFoldDB" id="A0A939T216"/>
<reference evidence="2" key="1">
    <citation type="submission" date="2021-03" db="EMBL/GenBank/DDBJ databases">
        <authorList>
            <person name="Kanchanasin P."/>
            <person name="Saeng-In P."/>
            <person name="Phongsopitanun W."/>
            <person name="Yuki M."/>
            <person name="Kudo T."/>
            <person name="Ohkuma M."/>
            <person name="Tanasupawat S."/>
        </authorList>
    </citation>
    <scope>NUCLEOTIDE SEQUENCE</scope>
    <source>
        <strain evidence="2">GKU 128</strain>
    </source>
</reference>
<sequence>MTESDQPGQAKTGLTLLDDSTLYVRMTTLMAERGAVDSEKASRIIGQAVVLAHYALTHLNVALSPSSDVARGVEAFVLHSADWEIFSIRYGGGRNRLYHVPCLPGKVDRNAPSGATVVGPSESRLVLSSAGYLTDPDLWPLHETTPRSYLFSQACCNHHEAPFTESLAVRPQAGSTNEPGGASPAPAA</sequence>
<accession>A0A939T216</accession>
<dbReference type="EMBL" id="JAGEOJ010000006">
    <property type="protein sequence ID" value="MBO2448731.1"/>
    <property type="molecule type" value="Genomic_DNA"/>
</dbReference>
<name>A0A939T216_9ACTN</name>
<evidence type="ECO:0000313" key="3">
    <source>
        <dbReference type="Proteomes" id="UP000669179"/>
    </source>
</evidence>
<evidence type="ECO:0000313" key="2">
    <source>
        <dbReference type="EMBL" id="MBO2448731.1"/>
    </source>
</evidence>
<keyword evidence="3" id="KW-1185">Reference proteome</keyword>
<comment type="caution">
    <text evidence="2">The sequence shown here is derived from an EMBL/GenBank/DDBJ whole genome shotgun (WGS) entry which is preliminary data.</text>
</comment>
<proteinExistence type="predicted"/>
<protein>
    <submittedName>
        <fullName evidence="2">Uncharacterized protein</fullName>
    </submittedName>
</protein>
<dbReference type="RefSeq" id="WP_208256392.1">
    <property type="nucleotide sequence ID" value="NZ_JAGEOJ010000006.1"/>
</dbReference>